<dbReference type="PROSITE" id="PS50097">
    <property type="entry name" value="BTB"/>
    <property type="match status" value="1"/>
</dbReference>
<dbReference type="SMART" id="SM00225">
    <property type="entry name" value="BTB"/>
    <property type="match status" value="1"/>
</dbReference>
<reference evidence="3" key="1">
    <citation type="journal article" date="2019" name="bioRxiv">
        <title>Genomics, evolutionary history and diagnostics of the Alternaria alternata species group including apple and Asian pear pathotypes.</title>
        <authorList>
            <person name="Armitage A.D."/>
            <person name="Cockerton H.M."/>
            <person name="Sreenivasaprasad S."/>
            <person name="Woodhall J.W."/>
            <person name="Lane C.R."/>
            <person name="Harrison R.J."/>
            <person name="Clarkson J.P."/>
        </authorList>
    </citation>
    <scope>NUCLEOTIDE SEQUENCE [LARGE SCALE GENOMIC DNA]</scope>
    <source>
        <strain evidence="3">FERA 1177</strain>
    </source>
</reference>
<organism evidence="2 3">
    <name type="scientific">Alternaria alternata</name>
    <name type="common">Alternaria rot fungus</name>
    <name type="synonym">Torula alternata</name>
    <dbReference type="NCBI Taxonomy" id="5599"/>
    <lineage>
        <taxon>Eukaryota</taxon>
        <taxon>Fungi</taxon>
        <taxon>Dikarya</taxon>
        <taxon>Ascomycota</taxon>
        <taxon>Pezizomycotina</taxon>
        <taxon>Dothideomycetes</taxon>
        <taxon>Pleosporomycetidae</taxon>
        <taxon>Pleosporales</taxon>
        <taxon>Pleosporineae</taxon>
        <taxon>Pleosporaceae</taxon>
        <taxon>Alternaria</taxon>
        <taxon>Alternaria sect. Alternaria</taxon>
        <taxon>Alternaria alternata complex</taxon>
    </lineage>
</organism>
<dbReference type="InterPro" id="IPR011333">
    <property type="entry name" value="SKP1/BTB/POZ_sf"/>
</dbReference>
<dbReference type="InterPro" id="IPR000210">
    <property type="entry name" value="BTB/POZ_dom"/>
</dbReference>
<dbReference type="GO" id="GO:0051260">
    <property type="term" value="P:protein homooligomerization"/>
    <property type="evidence" value="ECO:0007669"/>
    <property type="project" value="InterPro"/>
</dbReference>
<dbReference type="Proteomes" id="UP000291422">
    <property type="component" value="Unassembled WGS sequence"/>
</dbReference>
<name>A0A4Q4N781_ALTAL</name>
<gene>
    <name evidence="2" type="ORF">AA0117_g9497</name>
</gene>
<comment type="caution">
    <text evidence="2">The sequence shown here is derived from an EMBL/GenBank/DDBJ whole genome shotgun (WGS) entry which is preliminary data.</text>
</comment>
<accession>A0A4Q4N781</accession>
<dbReference type="EMBL" id="PDXD01000032">
    <property type="protein sequence ID" value="RYN71515.1"/>
    <property type="molecule type" value="Genomic_DNA"/>
</dbReference>
<sequence length="203" mass="23623">MADNHIILDFSGRKFRTSKSVLSVSPYFESLLTRWEDCADLQADGSYYVDADADTFEHILNFMRRPSRFPLYWNKKDGFDYALYCRVEAEADYFILEGLRDWIRQAKYLQAVLTCLHKYSAKDYKDYHRFDGDVIVEKYVVRKAAVVLCPLGIHGDYRDCRRDKMCSKSIEANGLQMSVPEDELLVAVTSFYFNNAILVNNTP</sequence>
<dbReference type="Gene3D" id="3.30.710.10">
    <property type="entry name" value="Potassium Channel Kv1.1, Chain A"/>
    <property type="match status" value="1"/>
</dbReference>
<evidence type="ECO:0000313" key="3">
    <source>
        <dbReference type="Proteomes" id="UP000291422"/>
    </source>
</evidence>
<dbReference type="SUPFAM" id="SSF54695">
    <property type="entry name" value="POZ domain"/>
    <property type="match status" value="1"/>
</dbReference>
<dbReference type="AlphaFoldDB" id="A0A4Q4N781"/>
<proteinExistence type="predicted"/>
<dbReference type="InterPro" id="IPR003131">
    <property type="entry name" value="T1-type_BTB"/>
</dbReference>
<dbReference type="Pfam" id="PF02214">
    <property type="entry name" value="BTB_2"/>
    <property type="match status" value="1"/>
</dbReference>
<feature type="domain" description="BTB" evidence="1">
    <location>
        <begin position="2"/>
        <end position="64"/>
    </location>
</feature>
<protein>
    <recommendedName>
        <fullName evidence="1">BTB domain-containing protein</fullName>
    </recommendedName>
</protein>
<evidence type="ECO:0000259" key="1">
    <source>
        <dbReference type="PROSITE" id="PS50097"/>
    </source>
</evidence>
<evidence type="ECO:0000313" key="2">
    <source>
        <dbReference type="EMBL" id="RYN71515.1"/>
    </source>
</evidence>
<dbReference type="VEuPathDB" id="FungiDB:CC77DRAFT_1067106"/>